<dbReference type="PANTHER" id="PTHR32261">
    <property type="entry name" value="CALCIUM HOMEOSTASIS MODULATOR PROTEIN"/>
    <property type="match status" value="1"/>
</dbReference>
<evidence type="ECO:0000256" key="5">
    <source>
        <dbReference type="ARBA" id="ARBA00022989"/>
    </source>
</evidence>
<evidence type="ECO:0000256" key="6">
    <source>
        <dbReference type="ARBA" id="ARBA00023065"/>
    </source>
</evidence>
<protein>
    <submittedName>
        <fullName evidence="10">Calcium homeostasis modulator protein 5</fullName>
    </submittedName>
</protein>
<evidence type="ECO:0000313" key="11">
    <source>
        <dbReference type="Proteomes" id="UP001249851"/>
    </source>
</evidence>
<dbReference type="GO" id="GO:0005886">
    <property type="term" value="C:plasma membrane"/>
    <property type="evidence" value="ECO:0007669"/>
    <property type="project" value="TreeGrafter"/>
</dbReference>
<comment type="similarity">
    <text evidence="2">Belongs to the CALHM family.</text>
</comment>
<evidence type="ECO:0000256" key="9">
    <source>
        <dbReference type="SAM" id="Phobius"/>
    </source>
</evidence>
<dbReference type="Proteomes" id="UP001249851">
    <property type="component" value="Unassembled WGS sequence"/>
</dbReference>
<sequence length="280" mass="32297">MKNVLEAIEQHWKQSKGTIQNIIILLAIYGFEEFIRTQLFRCPCSNFFMYSMLMMGGPALFLLSLGFMLSEGFWKSLLEISTLQNWKQRCNHRMKSLSRLFQPLLAPTAYITLVLFRGEFFTCSRAGGSDNVCKRRVSDEDLLPQDFTEHNILTMHTQSQMLGFGVLVAATLFTVGLACIRRSCFEDDGLPNVNDLKELQKKIAEELFLEKLQEVIIEDAKKKIAHVFQFKTPSDVKEALHKAREVLARKSDHDKRMARYIPLGHEDDENELRLMDSTHL</sequence>
<evidence type="ECO:0000256" key="3">
    <source>
        <dbReference type="ARBA" id="ARBA00022448"/>
    </source>
</evidence>
<name>A0AAD9PZB3_ACRCE</name>
<keyword evidence="5 9" id="KW-1133">Transmembrane helix</keyword>
<reference evidence="10" key="1">
    <citation type="journal article" date="2023" name="G3 (Bethesda)">
        <title>Whole genome assembly and annotation of the endangered Caribbean coral Acropora cervicornis.</title>
        <authorList>
            <person name="Selwyn J.D."/>
            <person name="Vollmer S.V."/>
        </authorList>
    </citation>
    <scope>NUCLEOTIDE SEQUENCE</scope>
    <source>
        <strain evidence="10">K2</strain>
    </source>
</reference>
<dbReference type="PANTHER" id="PTHR32261:SF1">
    <property type="entry name" value="CALCIUM HOMEOSTASIS MODULATOR PROTEIN"/>
    <property type="match status" value="1"/>
</dbReference>
<proteinExistence type="inferred from homology"/>
<keyword evidence="3" id="KW-0813">Transport</keyword>
<dbReference type="GO" id="GO:0005261">
    <property type="term" value="F:monoatomic cation channel activity"/>
    <property type="evidence" value="ECO:0007669"/>
    <property type="project" value="TreeGrafter"/>
</dbReference>
<keyword evidence="8" id="KW-0407">Ion channel</keyword>
<keyword evidence="6" id="KW-0406">Ion transport</keyword>
<accession>A0AAD9PZB3</accession>
<keyword evidence="11" id="KW-1185">Reference proteome</keyword>
<dbReference type="InterPro" id="IPR029569">
    <property type="entry name" value="CALHM"/>
</dbReference>
<dbReference type="GO" id="GO:1904669">
    <property type="term" value="P:ATP export"/>
    <property type="evidence" value="ECO:0007669"/>
    <property type="project" value="UniProtKB-ARBA"/>
</dbReference>
<dbReference type="Pfam" id="PF14798">
    <property type="entry name" value="Ca_hom_mod"/>
    <property type="match status" value="1"/>
</dbReference>
<evidence type="ECO:0000256" key="2">
    <source>
        <dbReference type="ARBA" id="ARBA00008497"/>
    </source>
</evidence>
<feature type="transmembrane region" description="Helical" evidence="9">
    <location>
        <begin position="161"/>
        <end position="180"/>
    </location>
</feature>
<evidence type="ECO:0000256" key="1">
    <source>
        <dbReference type="ARBA" id="ARBA00004141"/>
    </source>
</evidence>
<evidence type="ECO:0000256" key="7">
    <source>
        <dbReference type="ARBA" id="ARBA00023136"/>
    </source>
</evidence>
<comment type="subcellular location">
    <subcellularLocation>
        <location evidence="1">Membrane</location>
        <topology evidence="1">Multi-pass membrane protein</topology>
    </subcellularLocation>
</comment>
<gene>
    <name evidence="10" type="ORF">P5673_027097</name>
</gene>
<evidence type="ECO:0000313" key="10">
    <source>
        <dbReference type="EMBL" id="KAK2551858.1"/>
    </source>
</evidence>
<comment type="caution">
    <text evidence="10">The sequence shown here is derived from an EMBL/GenBank/DDBJ whole genome shotgun (WGS) entry which is preliminary data.</text>
</comment>
<feature type="transmembrane region" description="Helical" evidence="9">
    <location>
        <begin position="47"/>
        <end position="69"/>
    </location>
</feature>
<keyword evidence="7 9" id="KW-0472">Membrane</keyword>
<evidence type="ECO:0000256" key="4">
    <source>
        <dbReference type="ARBA" id="ARBA00022692"/>
    </source>
</evidence>
<reference evidence="10" key="2">
    <citation type="journal article" date="2023" name="Science">
        <title>Genomic signatures of disease resistance in endangered staghorn corals.</title>
        <authorList>
            <person name="Vollmer S.V."/>
            <person name="Selwyn J.D."/>
            <person name="Despard B.A."/>
            <person name="Roesel C.L."/>
        </authorList>
    </citation>
    <scope>NUCLEOTIDE SEQUENCE</scope>
    <source>
        <strain evidence="10">K2</strain>
    </source>
</reference>
<dbReference type="EMBL" id="JARQWQ010000092">
    <property type="protein sequence ID" value="KAK2551858.1"/>
    <property type="molecule type" value="Genomic_DNA"/>
</dbReference>
<keyword evidence="4 9" id="KW-0812">Transmembrane</keyword>
<evidence type="ECO:0000256" key="8">
    <source>
        <dbReference type="ARBA" id="ARBA00023303"/>
    </source>
</evidence>
<organism evidence="10 11">
    <name type="scientific">Acropora cervicornis</name>
    <name type="common">Staghorn coral</name>
    <dbReference type="NCBI Taxonomy" id="6130"/>
    <lineage>
        <taxon>Eukaryota</taxon>
        <taxon>Metazoa</taxon>
        <taxon>Cnidaria</taxon>
        <taxon>Anthozoa</taxon>
        <taxon>Hexacorallia</taxon>
        <taxon>Scleractinia</taxon>
        <taxon>Astrocoeniina</taxon>
        <taxon>Acroporidae</taxon>
        <taxon>Acropora</taxon>
    </lineage>
</organism>
<dbReference type="AlphaFoldDB" id="A0AAD9PZB3"/>